<comment type="subcellular location">
    <subcellularLocation>
        <location evidence="1">Secreted</location>
    </subcellularLocation>
</comment>
<evidence type="ECO:0000256" key="2">
    <source>
        <dbReference type="ARBA" id="ARBA00008670"/>
    </source>
</evidence>
<dbReference type="AlphaFoldDB" id="A0A6J1LYW4"/>
<feature type="compositionally biased region" description="Acidic residues" evidence="7">
    <location>
        <begin position="113"/>
        <end position="150"/>
    </location>
</feature>
<comment type="similarity">
    <text evidence="2">Belongs to the tumor necrosis factor family.</text>
</comment>
<dbReference type="GO" id="GO:0005164">
    <property type="term" value="F:tumor necrosis factor receptor binding"/>
    <property type="evidence" value="ECO:0007669"/>
    <property type="project" value="InterPro"/>
</dbReference>
<name>A0A6J1LYW4_DROHY</name>
<evidence type="ECO:0000313" key="11">
    <source>
        <dbReference type="RefSeq" id="XP_023172615.2"/>
    </source>
</evidence>
<keyword evidence="8" id="KW-0812">Transmembrane</keyword>
<dbReference type="GO" id="GO:0016020">
    <property type="term" value="C:membrane"/>
    <property type="evidence" value="ECO:0007669"/>
    <property type="project" value="InterPro"/>
</dbReference>
<dbReference type="InterPro" id="IPR051748">
    <property type="entry name" value="TNF_Ligand_Superfamily"/>
</dbReference>
<dbReference type="PANTHER" id="PTHR15151">
    <property type="entry name" value="PROTEIN EIGER"/>
    <property type="match status" value="1"/>
</dbReference>
<reference evidence="11" key="1">
    <citation type="submission" date="2025-08" db="UniProtKB">
        <authorList>
            <consortium name="RefSeq"/>
        </authorList>
    </citation>
    <scope>IDENTIFICATION</scope>
    <source>
        <strain evidence="11">15085-1641.00</strain>
        <tissue evidence="11">Whole body</tissue>
    </source>
</reference>
<keyword evidence="3" id="KW-0202">Cytokine</keyword>
<keyword evidence="6" id="KW-0325">Glycoprotein</keyword>
<feature type="domain" description="THD" evidence="9">
    <location>
        <begin position="302"/>
        <end position="444"/>
    </location>
</feature>
<keyword evidence="8" id="KW-1133">Transmembrane helix</keyword>
<dbReference type="Gene3D" id="2.60.120.40">
    <property type="match status" value="1"/>
</dbReference>
<dbReference type="OrthoDB" id="6159739at2759"/>
<evidence type="ECO:0000256" key="7">
    <source>
        <dbReference type="SAM" id="MobiDB-lite"/>
    </source>
</evidence>
<dbReference type="KEGG" id="dhe:111600640"/>
<feature type="compositionally biased region" description="Polar residues" evidence="7">
    <location>
        <begin position="168"/>
        <end position="178"/>
    </location>
</feature>
<dbReference type="GeneID" id="111600640"/>
<protein>
    <submittedName>
        <fullName evidence="11">Protein eiger isoform X1</fullName>
    </submittedName>
</protein>
<keyword evidence="8" id="KW-0472">Membrane</keyword>
<dbReference type="Pfam" id="PF00229">
    <property type="entry name" value="TNF"/>
    <property type="match status" value="1"/>
</dbReference>
<evidence type="ECO:0000259" key="9">
    <source>
        <dbReference type="PROSITE" id="PS50049"/>
    </source>
</evidence>
<dbReference type="RefSeq" id="XP_023172615.2">
    <property type="nucleotide sequence ID" value="XM_023316847.2"/>
</dbReference>
<organism evidence="10 11">
    <name type="scientific">Drosophila hydei</name>
    <name type="common">Fruit fly</name>
    <dbReference type="NCBI Taxonomy" id="7224"/>
    <lineage>
        <taxon>Eukaryota</taxon>
        <taxon>Metazoa</taxon>
        <taxon>Ecdysozoa</taxon>
        <taxon>Arthropoda</taxon>
        <taxon>Hexapoda</taxon>
        <taxon>Insecta</taxon>
        <taxon>Pterygota</taxon>
        <taxon>Neoptera</taxon>
        <taxon>Endopterygota</taxon>
        <taxon>Diptera</taxon>
        <taxon>Brachycera</taxon>
        <taxon>Muscomorpha</taxon>
        <taxon>Ephydroidea</taxon>
        <taxon>Drosophilidae</taxon>
        <taxon>Drosophila</taxon>
    </lineage>
</organism>
<dbReference type="CTD" id="36054"/>
<feature type="compositionally biased region" description="Low complexity" evidence="7">
    <location>
        <begin position="185"/>
        <end position="199"/>
    </location>
</feature>
<dbReference type="GO" id="GO:0006955">
    <property type="term" value="P:immune response"/>
    <property type="evidence" value="ECO:0007669"/>
    <property type="project" value="InterPro"/>
</dbReference>
<sequence length="444" mass="50532">MTAETLKPFITPTSAVNNFPAKQSSVTHSTRKSRQLIPIVLSIVALVLVALIFSLTIWQKIRVRQLDNDLGALRREVDSLRKRLGINYLDEFDEFQNVYTDMLTHDPSKLDELEGDEDDEDNEDEDVGVEDDEDDADSWNVDVDGDEDDLGNERTDYDEYLDLINQEKGVTQPVTQDNSSDKSETAASTSTSSSSSSGSNDDNVFEDFISYNDSKKKRERKTRSIADLRNELPSNELDQIAKNQTRSVEQTKESTVTPNSNTKQHSLKQRPRTRQSRQRLLVRKGESPVSAKFADFPAASRAAAHFHLNRKVPQHESSIQLQSYQGDMYMGHATASSDNQWQQHFSVQNGILTVHQTGLYYVYAQICYNNTHDQNGFIIFHNNNAFLQCLNTVPTNMPKVHTCHTGGLIHLQQHESIHLRDIHRDRNVMLRDSNNRSFFGIIKL</sequence>
<feature type="compositionally biased region" description="Basic residues" evidence="7">
    <location>
        <begin position="265"/>
        <end position="282"/>
    </location>
</feature>
<dbReference type="PROSITE" id="PS50049">
    <property type="entry name" value="THD_2"/>
    <property type="match status" value="1"/>
</dbReference>
<evidence type="ECO:0000256" key="6">
    <source>
        <dbReference type="ARBA" id="ARBA00023180"/>
    </source>
</evidence>
<accession>A0A6J1LYW4</accession>
<keyword evidence="4" id="KW-0964">Secreted</keyword>
<dbReference type="InterPro" id="IPR021184">
    <property type="entry name" value="TNF_CS"/>
</dbReference>
<evidence type="ECO:0000256" key="8">
    <source>
        <dbReference type="SAM" id="Phobius"/>
    </source>
</evidence>
<proteinExistence type="inferred from homology"/>
<keyword evidence="5" id="KW-1015">Disulfide bond</keyword>
<dbReference type="OMA" id="YNGDMYI"/>
<feature type="transmembrane region" description="Helical" evidence="8">
    <location>
        <begin position="36"/>
        <end position="58"/>
    </location>
</feature>
<evidence type="ECO:0000313" key="10">
    <source>
        <dbReference type="Proteomes" id="UP000504633"/>
    </source>
</evidence>
<dbReference type="GO" id="GO:0005615">
    <property type="term" value="C:extracellular space"/>
    <property type="evidence" value="ECO:0007669"/>
    <property type="project" value="UniProtKB-KW"/>
</dbReference>
<dbReference type="SUPFAM" id="SSF49842">
    <property type="entry name" value="TNF-like"/>
    <property type="match status" value="1"/>
</dbReference>
<feature type="region of interest" description="Disordered" evidence="7">
    <location>
        <begin position="108"/>
        <end position="153"/>
    </location>
</feature>
<dbReference type="PANTHER" id="PTHR15151:SF24">
    <property type="entry name" value="A PROLIFERATION-INDUCING LIGAND-LIKE PROTEIN-RELATED"/>
    <property type="match status" value="1"/>
</dbReference>
<dbReference type="GO" id="GO:0005125">
    <property type="term" value="F:cytokine activity"/>
    <property type="evidence" value="ECO:0007669"/>
    <property type="project" value="UniProtKB-KW"/>
</dbReference>
<dbReference type="PROSITE" id="PS00251">
    <property type="entry name" value="THD_1"/>
    <property type="match status" value="1"/>
</dbReference>
<dbReference type="InterPro" id="IPR006052">
    <property type="entry name" value="TNF_dom"/>
</dbReference>
<dbReference type="InterPro" id="IPR008983">
    <property type="entry name" value="Tumour_necrosis_fac-like_dom"/>
</dbReference>
<evidence type="ECO:0000256" key="1">
    <source>
        <dbReference type="ARBA" id="ARBA00004613"/>
    </source>
</evidence>
<evidence type="ECO:0000256" key="3">
    <source>
        <dbReference type="ARBA" id="ARBA00022514"/>
    </source>
</evidence>
<feature type="region of interest" description="Disordered" evidence="7">
    <location>
        <begin position="167"/>
        <end position="286"/>
    </location>
</feature>
<feature type="compositionally biased region" description="Polar residues" evidence="7">
    <location>
        <begin position="232"/>
        <end position="264"/>
    </location>
</feature>
<keyword evidence="10" id="KW-1185">Reference proteome</keyword>
<dbReference type="Proteomes" id="UP000504633">
    <property type="component" value="Unplaced"/>
</dbReference>
<evidence type="ECO:0000256" key="5">
    <source>
        <dbReference type="ARBA" id="ARBA00023157"/>
    </source>
</evidence>
<evidence type="ECO:0000256" key="4">
    <source>
        <dbReference type="ARBA" id="ARBA00022525"/>
    </source>
</evidence>
<gene>
    <name evidence="11" type="primary">LOC111600640</name>
</gene>